<dbReference type="GO" id="GO:0016491">
    <property type="term" value="F:oxidoreductase activity"/>
    <property type="evidence" value="ECO:0007669"/>
    <property type="project" value="UniProtKB-KW"/>
</dbReference>
<dbReference type="InterPro" id="IPR050432">
    <property type="entry name" value="FAD-linked_Oxidoreductases_BP"/>
</dbReference>
<name>A0A0H1B695_9EURO</name>
<evidence type="ECO:0000313" key="5">
    <source>
        <dbReference type="EMBL" id="KLJ06608.1"/>
    </source>
</evidence>
<sequence length="597" mass="65622">MLGLPFIFCAALLLPAAFALCSTPDRCRCRPHQACWPSVKEWDAFNASVSGRLIAVSPLGSPCHDPNFDSSICEQLKASVMNSTWRASQPGAVQWYNWESRPKANESCEIGENREIPCDQGKVSLYSLIAHSEDQIQQAVRFAQERDIRLVIRNTGHDFLGRSTAPESLQIFTHLLKDVAFVENFVPQGSPNDPEGQGPAVTIGAGVQLAELYKDLGAKGHMVVGGYSHGVGAAGGYVQGGGHSILGPWKGMASDNALQFRLITACGDIVIANEYKNQDLFWALRGGGGGTFGVVLDVTLRAFPDVPIAMARINVKREVPDEKYWEILRSSLKFLPVISGHGRSGSFTGTPRAPKIDGSPTTADLTLQFNFVNESSTTEVKRLLAPLTHELSKISGEALEANITTHGTISEFYASVLGPHDITGAGVFLLSRLISRRFFESHHGPAKLSDAITRLGYNSSDTFSVNFVAGDQVARNGAVIDSALNPAWREALIHLILLRGWYGHVSFKEQKERQDDITYRQEPILKSLEPGRMGVYLNEANSQEPNFQHEFWGKNYARLYAIKKRYDPFGLFITRLGVGSENWDDEGFSFTKKTKGM</sequence>
<protein>
    <recommendedName>
        <fullName evidence="4">FAD-binding PCMH-type domain-containing protein</fullName>
    </recommendedName>
</protein>
<comment type="similarity">
    <text evidence="1">Belongs to the oxygen-dependent FAD-linked oxidoreductase family.</text>
</comment>
<dbReference type="InterPro" id="IPR012951">
    <property type="entry name" value="BBE"/>
</dbReference>
<keyword evidence="6" id="KW-1185">Reference proteome</keyword>
<dbReference type="InterPro" id="IPR016166">
    <property type="entry name" value="FAD-bd_PCMH"/>
</dbReference>
<dbReference type="Pfam" id="PF08031">
    <property type="entry name" value="BBE"/>
    <property type="match status" value="1"/>
</dbReference>
<dbReference type="GO" id="GO:0071949">
    <property type="term" value="F:FAD binding"/>
    <property type="evidence" value="ECO:0007669"/>
    <property type="project" value="InterPro"/>
</dbReference>
<dbReference type="PANTHER" id="PTHR13878">
    <property type="entry name" value="GULONOLACTONE OXIDASE"/>
    <property type="match status" value="1"/>
</dbReference>
<dbReference type="Proteomes" id="UP000053573">
    <property type="component" value="Unassembled WGS sequence"/>
</dbReference>
<dbReference type="PROSITE" id="PS51387">
    <property type="entry name" value="FAD_PCMH"/>
    <property type="match status" value="1"/>
</dbReference>
<evidence type="ECO:0000256" key="2">
    <source>
        <dbReference type="ARBA" id="ARBA00023002"/>
    </source>
</evidence>
<feature type="domain" description="FAD-binding PCMH-type" evidence="4">
    <location>
        <begin position="118"/>
        <end position="305"/>
    </location>
</feature>
<gene>
    <name evidence="5" type="ORF">EMPG_17889</name>
</gene>
<dbReference type="AlphaFoldDB" id="A0A0H1B695"/>
<feature type="signal peptide" evidence="3">
    <location>
        <begin position="1"/>
        <end position="19"/>
    </location>
</feature>
<evidence type="ECO:0000313" key="6">
    <source>
        <dbReference type="Proteomes" id="UP000053573"/>
    </source>
</evidence>
<feature type="chain" id="PRO_5005199379" description="FAD-binding PCMH-type domain-containing protein" evidence="3">
    <location>
        <begin position="20"/>
        <end position="597"/>
    </location>
</feature>
<dbReference type="Pfam" id="PF01565">
    <property type="entry name" value="FAD_binding_4"/>
    <property type="match status" value="1"/>
</dbReference>
<accession>A0A0H1B695</accession>
<keyword evidence="2" id="KW-0560">Oxidoreductase</keyword>
<comment type="caution">
    <text evidence="5">The sequence shown here is derived from an EMBL/GenBank/DDBJ whole genome shotgun (WGS) entry which is preliminary data.</text>
</comment>
<dbReference type="InterPro" id="IPR016169">
    <property type="entry name" value="FAD-bd_PCMH_sub2"/>
</dbReference>
<dbReference type="STRING" id="2060906.A0A0H1B695"/>
<dbReference type="OrthoDB" id="9983560at2759"/>
<keyword evidence="3" id="KW-0732">Signal</keyword>
<dbReference type="InterPro" id="IPR036318">
    <property type="entry name" value="FAD-bd_PCMH-like_sf"/>
</dbReference>
<evidence type="ECO:0000256" key="3">
    <source>
        <dbReference type="SAM" id="SignalP"/>
    </source>
</evidence>
<organism evidence="5 6">
    <name type="scientific">Blastomyces silverae</name>
    <dbReference type="NCBI Taxonomy" id="2060906"/>
    <lineage>
        <taxon>Eukaryota</taxon>
        <taxon>Fungi</taxon>
        <taxon>Dikarya</taxon>
        <taxon>Ascomycota</taxon>
        <taxon>Pezizomycotina</taxon>
        <taxon>Eurotiomycetes</taxon>
        <taxon>Eurotiomycetidae</taxon>
        <taxon>Onygenales</taxon>
        <taxon>Ajellomycetaceae</taxon>
        <taxon>Blastomyces</taxon>
    </lineage>
</organism>
<evidence type="ECO:0000259" key="4">
    <source>
        <dbReference type="PROSITE" id="PS51387"/>
    </source>
</evidence>
<reference evidence="6" key="1">
    <citation type="journal article" date="2015" name="PLoS Genet.">
        <title>The dynamic genome and transcriptome of the human fungal pathogen Blastomyces and close relative Emmonsia.</title>
        <authorList>
            <person name="Munoz J.F."/>
            <person name="Gauthier G.M."/>
            <person name="Desjardins C.A."/>
            <person name="Gallo J.E."/>
            <person name="Holder J."/>
            <person name="Sullivan T.D."/>
            <person name="Marty A.J."/>
            <person name="Carmen J.C."/>
            <person name="Chen Z."/>
            <person name="Ding L."/>
            <person name="Gujja S."/>
            <person name="Magrini V."/>
            <person name="Misas E."/>
            <person name="Mitreva M."/>
            <person name="Priest M."/>
            <person name="Saif S."/>
            <person name="Whiston E.A."/>
            <person name="Young S."/>
            <person name="Zeng Q."/>
            <person name="Goldman W.E."/>
            <person name="Mardis E.R."/>
            <person name="Taylor J.W."/>
            <person name="McEwen J.G."/>
            <person name="Clay O.K."/>
            <person name="Klein B.S."/>
            <person name="Cuomo C.A."/>
        </authorList>
    </citation>
    <scope>NUCLEOTIDE SEQUENCE [LARGE SCALE GENOMIC DNA]</scope>
    <source>
        <strain evidence="6">UAMH 139</strain>
    </source>
</reference>
<dbReference type="SUPFAM" id="SSF56176">
    <property type="entry name" value="FAD-binding/transporter-associated domain-like"/>
    <property type="match status" value="1"/>
</dbReference>
<dbReference type="Gene3D" id="3.30.465.10">
    <property type="match status" value="2"/>
</dbReference>
<evidence type="ECO:0000256" key="1">
    <source>
        <dbReference type="ARBA" id="ARBA00005466"/>
    </source>
</evidence>
<dbReference type="EMBL" id="LDEV01003005">
    <property type="protein sequence ID" value="KLJ06608.1"/>
    <property type="molecule type" value="Genomic_DNA"/>
</dbReference>
<proteinExistence type="inferred from homology"/>
<dbReference type="InterPro" id="IPR006094">
    <property type="entry name" value="Oxid_FAD_bind_N"/>
</dbReference>
<dbReference type="PANTHER" id="PTHR13878:SF155">
    <property type="entry name" value="ALCOHOL OXIDASE, PUTATIVE (AFU_ORTHOLOGUE AFUA_4G00430)-RELATED"/>
    <property type="match status" value="1"/>
</dbReference>